<dbReference type="InterPro" id="IPR003870">
    <property type="entry name" value="DUF222"/>
</dbReference>
<dbReference type="AlphaFoldDB" id="S5SS31"/>
<feature type="domain" description="HNH nuclease" evidence="3">
    <location>
        <begin position="349"/>
        <end position="401"/>
    </location>
</feature>
<accession>S5SS31</accession>
<dbReference type="GO" id="GO:0003676">
    <property type="term" value="F:nucleic acid binding"/>
    <property type="evidence" value="ECO:0007669"/>
    <property type="project" value="InterPro"/>
</dbReference>
<keyword evidence="5" id="KW-1185">Reference proteome</keyword>
<dbReference type="PATRIC" id="fig|1224163.3.peg.362"/>
<dbReference type="Pfam" id="PF01844">
    <property type="entry name" value="HNH"/>
    <property type="match status" value="1"/>
</dbReference>
<dbReference type="eggNOG" id="COG1403">
    <property type="taxonomic scope" value="Bacteria"/>
</dbReference>
<dbReference type="KEGG" id="cmd:B841_01795"/>
<dbReference type="CDD" id="cd00085">
    <property type="entry name" value="HNHc"/>
    <property type="match status" value="1"/>
</dbReference>
<dbReference type="EMBL" id="CP003924">
    <property type="protein sequence ID" value="AGS33842.1"/>
    <property type="molecule type" value="Genomic_DNA"/>
</dbReference>
<dbReference type="HOGENOM" id="CLU_030406_0_0_11"/>
<dbReference type="Pfam" id="PF02720">
    <property type="entry name" value="DUF222"/>
    <property type="match status" value="1"/>
</dbReference>
<organism evidence="4 5">
    <name type="scientific">Corynebacterium maris DSM 45190</name>
    <dbReference type="NCBI Taxonomy" id="1224163"/>
    <lineage>
        <taxon>Bacteria</taxon>
        <taxon>Bacillati</taxon>
        <taxon>Actinomycetota</taxon>
        <taxon>Actinomycetes</taxon>
        <taxon>Mycobacteriales</taxon>
        <taxon>Corynebacteriaceae</taxon>
        <taxon>Corynebacterium</taxon>
    </lineage>
</organism>
<proteinExistence type="inferred from homology"/>
<comment type="similarity">
    <text evidence="1">Belongs to the Rv1128c/1148c/1588c/1702c/1945/3466 family.</text>
</comment>
<evidence type="ECO:0000259" key="3">
    <source>
        <dbReference type="SMART" id="SM00507"/>
    </source>
</evidence>
<dbReference type="Proteomes" id="UP000015388">
    <property type="component" value="Chromosome"/>
</dbReference>
<dbReference type="SMART" id="SM00507">
    <property type="entry name" value="HNHc"/>
    <property type="match status" value="1"/>
</dbReference>
<reference evidence="4 5" key="1">
    <citation type="submission" date="2012-11" db="EMBL/GenBank/DDBJ databases">
        <title>The complete genome sequence of Corynebacterium maris Coryn-1 (=DSM 45190).</title>
        <authorList>
            <person name="Schaffert L."/>
            <person name="Albersmeier A."/>
            <person name="Kalinowski J."/>
            <person name="Ruckert C."/>
        </authorList>
    </citation>
    <scope>NUCLEOTIDE SEQUENCE [LARGE SCALE GENOMIC DNA]</scope>
    <source>
        <strain evidence="5">Coryn-1</strain>
    </source>
</reference>
<dbReference type="RefSeq" id="WP_020933777.1">
    <property type="nucleotide sequence ID" value="NC_021915.1"/>
</dbReference>
<dbReference type="GO" id="GO:0008270">
    <property type="term" value="F:zinc ion binding"/>
    <property type="evidence" value="ECO:0007669"/>
    <property type="project" value="InterPro"/>
</dbReference>
<evidence type="ECO:0000313" key="4">
    <source>
        <dbReference type="EMBL" id="AGS33842.1"/>
    </source>
</evidence>
<sequence length="459" mass="50116">MIEEKFAAAVSQVNTAMAELAGLMTDPDALPFPVIRPHLERLEDSSADKAAVDAAFSWCAELHEAGRIVGSSRTEDYLVGKLDLSRTEARSRLRQARALYAPPPPPPPPDDTDPDADRAAQARRAEREAAAQRDARQQKASAAKRAVIDQELEKISPHAQPGRTEILAQALAEAASRSVEDLRAWVREQVRRANAAARLPNGKKDHLAPYRKRSVSFSAPDPDGGVRFHGYLPAEQAAVVKAALDPMLNRVEEKDGVHLRQRRADLLVQRCAAGGDKGRYGSGSVVVSMTVDDIKNMTPHSLFPTNTGDLLDPFALVRLGAAQFDFFAVHDEQGRVIDVGRGSRTANFYQRIALFAQELVCTHPGCDRPLNDCQVHHLTPWGQDGATDLDNLALLCWGHHRDNCDSRDGRGGFGHAARDPESGRSGFQAAGCPDIEFNDTMAQQRSAGAKIRGRRSRDV</sequence>
<dbReference type="OrthoDB" id="4398180at2"/>
<name>S5SS31_9CORY</name>
<feature type="region of interest" description="Disordered" evidence="2">
    <location>
        <begin position="97"/>
        <end position="145"/>
    </location>
</feature>
<dbReference type="Gene3D" id="1.10.30.50">
    <property type="match status" value="1"/>
</dbReference>
<evidence type="ECO:0000256" key="2">
    <source>
        <dbReference type="SAM" id="MobiDB-lite"/>
    </source>
</evidence>
<dbReference type="STRING" id="1224163.B841_01795"/>
<evidence type="ECO:0000256" key="1">
    <source>
        <dbReference type="ARBA" id="ARBA00023450"/>
    </source>
</evidence>
<dbReference type="InterPro" id="IPR003615">
    <property type="entry name" value="HNH_nuc"/>
</dbReference>
<protein>
    <recommendedName>
        <fullName evidence="3">HNH nuclease domain-containing protein</fullName>
    </recommendedName>
</protein>
<feature type="compositionally biased region" description="Basic and acidic residues" evidence="2">
    <location>
        <begin position="115"/>
        <end position="137"/>
    </location>
</feature>
<dbReference type="GO" id="GO:0004519">
    <property type="term" value="F:endonuclease activity"/>
    <property type="evidence" value="ECO:0007669"/>
    <property type="project" value="InterPro"/>
</dbReference>
<gene>
    <name evidence="4" type="ORF">B841_01795</name>
</gene>
<dbReference type="InterPro" id="IPR002711">
    <property type="entry name" value="HNH"/>
</dbReference>
<evidence type="ECO:0000313" key="5">
    <source>
        <dbReference type="Proteomes" id="UP000015388"/>
    </source>
</evidence>